<organism evidence="1 2">
    <name type="scientific">Myriangium duriaei CBS 260.36</name>
    <dbReference type="NCBI Taxonomy" id="1168546"/>
    <lineage>
        <taxon>Eukaryota</taxon>
        <taxon>Fungi</taxon>
        <taxon>Dikarya</taxon>
        <taxon>Ascomycota</taxon>
        <taxon>Pezizomycotina</taxon>
        <taxon>Dothideomycetes</taxon>
        <taxon>Dothideomycetidae</taxon>
        <taxon>Myriangiales</taxon>
        <taxon>Myriangiaceae</taxon>
        <taxon>Myriangium</taxon>
    </lineage>
</organism>
<dbReference type="CDD" id="cd10170">
    <property type="entry name" value="ASKHA_NBD_HSP70"/>
    <property type="match status" value="1"/>
</dbReference>
<dbReference type="EMBL" id="ML996093">
    <property type="protein sequence ID" value="KAF2148554.1"/>
    <property type="molecule type" value="Genomic_DNA"/>
</dbReference>
<proteinExistence type="predicted"/>
<dbReference type="AlphaFoldDB" id="A0A9P4ITR7"/>
<sequence>MAPAPDIVVGIDIGQTCSVCCFTEILTLVDGCIQGVSYSLGPDWSEPRSLNRWPCRDGTEKADKVATRVGYDRRSGNLVHWGFETVFGDPEVIVREQFKLNVDQEYEDDRCIHYRDARRWYTDYLRCLHREIQNFFDSSVPRWRERRIEYNFSTPTTWNNPAMIASIEGLIKAAGFADTSKHTVRMSLTEAEAAAIEASSTQYRPGDIFLICDAGGGTTDVNLLEVKAVGRKLELEPLDHVEGVSIDPLSLAEEMLRGKFETLKHSFPNPVADEFWLDVKGLSGDQTFSVAGIANSKMYINRQILKDAFDRQLDKVFELIDSRFAILIHEFPGKHMSHIILSGGLGSSPYLFEQVKLRYQTGGTSPDRSSTPLTVMRVLEPQLAVVRGLVRERTQQLSVDMSTSGDVFAIRRSRNSYGVIVRVPYDESKHSRLPWITDPKDQSRWIENFVDWFIRQGQVIKPDEGVQRAYSATIPAGAQHSLRHVHIVMSTLPSHQLPTLASQHGCKTVALVHYRLTENDMKLKGRQLWFRKKFWKADFTFVTKFGPADLKFQILGRQGVLSSDHDQIEVAFMEASNLKVGDNSAAPSVYQSSAASELSMGSK</sequence>
<protein>
    <submittedName>
        <fullName evidence="1">Uncharacterized protein</fullName>
    </submittedName>
</protein>
<keyword evidence="2" id="KW-1185">Reference proteome</keyword>
<dbReference type="OrthoDB" id="2394218at2759"/>
<accession>A0A9P4ITR7</accession>
<reference evidence="1" key="1">
    <citation type="journal article" date="2020" name="Stud. Mycol.">
        <title>101 Dothideomycetes genomes: a test case for predicting lifestyles and emergence of pathogens.</title>
        <authorList>
            <person name="Haridas S."/>
            <person name="Albert R."/>
            <person name="Binder M."/>
            <person name="Bloem J."/>
            <person name="Labutti K."/>
            <person name="Salamov A."/>
            <person name="Andreopoulos B."/>
            <person name="Baker S."/>
            <person name="Barry K."/>
            <person name="Bills G."/>
            <person name="Bluhm B."/>
            <person name="Cannon C."/>
            <person name="Castanera R."/>
            <person name="Culley D."/>
            <person name="Daum C."/>
            <person name="Ezra D."/>
            <person name="Gonzalez J."/>
            <person name="Henrissat B."/>
            <person name="Kuo A."/>
            <person name="Liang C."/>
            <person name="Lipzen A."/>
            <person name="Lutzoni F."/>
            <person name="Magnuson J."/>
            <person name="Mondo S."/>
            <person name="Nolan M."/>
            <person name="Ohm R."/>
            <person name="Pangilinan J."/>
            <person name="Park H.-J."/>
            <person name="Ramirez L."/>
            <person name="Alfaro M."/>
            <person name="Sun H."/>
            <person name="Tritt A."/>
            <person name="Yoshinaga Y."/>
            <person name="Zwiers L.-H."/>
            <person name="Turgeon B."/>
            <person name="Goodwin S."/>
            <person name="Spatafora J."/>
            <person name="Crous P."/>
            <person name="Grigoriev I."/>
        </authorList>
    </citation>
    <scope>NUCLEOTIDE SEQUENCE</scope>
    <source>
        <strain evidence="1">CBS 260.36</strain>
    </source>
</reference>
<dbReference type="PANTHER" id="PTHR42749">
    <property type="entry name" value="CELL SHAPE-DETERMINING PROTEIN MREB"/>
    <property type="match status" value="1"/>
</dbReference>
<name>A0A9P4ITR7_9PEZI</name>
<dbReference type="SUPFAM" id="SSF53067">
    <property type="entry name" value="Actin-like ATPase domain"/>
    <property type="match status" value="1"/>
</dbReference>
<dbReference type="InterPro" id="IPR043129">
    <property type="entry name" value="ATPase_NBD"/>
</dbReference>
<gene>
    <name evidence="1" type="ORF">K461DRAFT_302057</name>
</gene>
<dbReference type="PANTHER" id="PTHR42749:SF1">
    <property type="entry name" value="CELL SHAPE-DETERMINING PROTEIN MREB"/>
    <property type="match status" value="1"/>
</dbReference>
<dbReference type="Proteomes" id="UP000799439">
    <property type="component" value="Unassembled WGS sequence"/>
</dbReference>
<evidence type="ECO:0000313" key="2">
    <source>
        <dbReference type="Proteomes" id="UP000799439"/>
    </source>
</evidence>
<evidence type="ECO:0000313" key="1">
    <source>
        <dbReference type="EMBL" id="KAF2148554.1"/>
    </source>
</evidence>
<comment type="caution">
    <text evidence="1">The sequence shown here is derived from an EMBL/GenBank/DDBJ whole genome shotgun (WGS) entry which is preliminary data.</text>
</comment>